<dbReference type="Gene3D" id="3.10.28.10">
    <property type="entry name" value="Homing endonucleases"/>
    <property type="match status" value="1"/>
</dbReference>
<dbReference type="InterPro" id="IPR004860">
    <property type="entry name" value="LAGLIDADG_dom"/>
</dbReference>
<dbReference type="GO" id="GO:0004519">
    <property type="term" value="F:endonuclease activity"/>
    <property type="evidence" value="ECO:0007669"/>
    <property type="project" value="InterPro"/>
</dbReference>
<dbReference type="EMBL" id="MGKJ01000012">
    <property type="protein sequence ID" value="OGN24402.1"/>
    <property type="molecule type" value="Genomic_DNA"/>
</dbReference>
<dbReference type="SUPFAM" id="SSF55608">
    <property type="entry name" value="Homing endonucleases"/>
    <property type="match status" value="2"/>
</dbReference>
<dbReference type="AlphaFoldDB" id="A0A1F8GG93"/>
<dbReference type="InterPro" id="IPR004042">
    <property type="entry name" value="Intein_endonuc_central"/>
</dbReference>
<dbReference type="PROSITE" id="PS50819">
    <property type="entry name" value="INTEIN_ENDONUCLEASE"/>
    <property type="match status" value="1"/>
</dbReference>
<reference evidence="2 3" key="1">
    <citation type="journal article" date="2016" name="Nat. Commun.">
        <title>Thousands of microbial genomes shed light on interconnected biogeochemical processes in an aquifer system.</title>
        <authorList>
            <person name="Anantharaman K."/>
            <person name="Brown C.T."/>
            <person name="Hug L.A."/>
            <person name="Sharon I."/>
            <person name="Castelle C.J."/>
            <person name="Probst A.J."/>
            <person name="Thomas B.C."/>
            <person name="Singh A."/>
            <person name="Wilkins M.J."/>
            <person name="Karaoz U."/>
            <person name="Brodie E.L."/>
            <person name="Williams K.H."/>
            <person name="Hubbard S.S."/>
            <person name="Banfield J.F."/>
        </authorList>
    </citation>
    <scope>NUCLEOTIDE SEQUENCE [LARGE SCALE GENOMIC DNA]</scope>
</reference>
<dbReference type="Proteomes" id="UP000178911">
    <property type="component" value="Unassembled WGS sequence"/>
</dbReference>
<dbReference type="Pfam" id="PF14528">
    <property type="entry name" value="LAGLIDADG_3"/>
    <property type="match status" value="2"/>
</dbReference>
<evidence type="ECO:0000259" key="1">
    <source>
        <dbReference type="PROSITE" id="PS50819"/>
    </source>
</evidence>
<feature type="domain" description="DOD-type homing endonuclease" evidence="1">
    <location>
        <begin position="22"/>
        <end position="169"/>
    </location>
</feature>
<dbReference type="GO" id="GO:0016539">
    <property type="term" value="P:intein-mediated protein splicing"/>
    <property type="evidence" value="ECO:0007669"/>
    <property type="project" value="InterPro"/>
</dbReference>
<name>A0A1F8GG93_9BACT</name>
<sequence length="223" mass="25852">MPIYRTLNQNFFKKWSPKMAYVLGFFAADGNMIINNRGAHFMEFVSTDKSIIVKIKNALCSNHKISCRKRDKKWKPAYRLQIGSKEIFSDLVGLGMMPAKSNIIKLPNIPDDYFNDFLRGYFDGDGHVSVSTYRRKGRKSKSTIIITGFTSGSRKFLEELKLILENHKVAVGGSLYTTNGHHLCFSTRDSLRLYNFMYQKEKGLYLRRKKDIFKHYFNNFLGA</sequence>
<dbReference type="InterPro" id="IPR006142">
    <property type="entry name" value="INTEIN"/>
</dbReference>
<proteinExistence type="predicted"/>
<evidence type="ECO:0000313" key="2">
    <source>
        <dbReference type="EMBL" id="OGN24402.1"/>
    </source>
</evidence>
<dbReference type="STRING" id="1802695.A3A13_01665"/>
<accession>A0A1F8GG93</accession>
<comment type="caution">
    <text evidence="2">The sequence shown here is derived from an EMBL/GenBank/DDBJ whole genome shotgun (WGS) entry which is preliminary data.</text>
</comment>
<protein>
    <recommendedName>
        <fullName evidence="1">DOD-type homing endonuclease domain-containing protein</fullName>
    </recommendedName>
</protein>
<dbReference type="InterPro" id="IPR027434">
    <property type="entry name" value="Homing_endonucl"/>
</dbReference>
<dbReference type="PRINTS" id="PR00379">
    <property type="entry name" value="INTEIN"/>
</dbReference>
<organism evidence="2 3">
    <name type="scientific">Candidatus Yanofskybacteria bacterium RIFCSPLOWO2_01_FULL_43_22</name>
    <dbReference type="NCBI Taxonomy" id="1802695"/>
    <lineage>
        <taxon>Bacteria</taxon>
        <taxon>Candidatus Yanofskyibacteriota</taxon>
    </lineage>
</organism>
<evidence type="ECO:0000313" key="3">
    <source>
        <dbReference type="Proteomes" id="UP000178911"/>
    </source>
</evidence>
<gene>
    <name evidence="2" type="ORF">A3A13_01665</name>
</gene>